<dbReference type="EMBL" id="BMXR01000003">
    <property type="protein sequence ID" value="GGX48367.1"/>
    <property type="molecule type" value="Genomic_DNA"/>
</dbReference>
<dbReference type="Pfam" id="PF00117">
    <property type="entry name" value="GATase"/>
    <property type="match status" value="1"/>
</dbReference>
<dbReference type="PROSITE" id="PS51273">
    <property type="entry name" value="GATASE_TYPE_1"/>
    <property type="match status" value="1"/>
</dbReference>
<reference evidence="2" key="2">
    <citation type="submission" date="2020-09" db="EMBL/GenBank/DDBJ databases">
        <authorList>
            <person name="Sun Q."/>
            <person name="Kim S."/>
        </authorList>
    </citation>
    <scope>NUCLEOTIDE SEQUENCE</scope>
    <source>
        <strain evidence="2">KCTC 22169</strain>
    </source>
</reference>
<accession>A0A918K425</accession>
<name>A0A918K425_9GAMM</name>
<keyword evidence="3" id="KW-1185">Reference proteome</keyword>
<gene>
    <name evidence="2" type="ORF">GCM10007392_14180</name>
</gene>
<feature type="domain" description="Glutamine amidotransferase" evidence="1">
    <location>
        <begin position="80"/>
        <end position="188"/>
    </location>
</feature>
<dbReference type="GO" id="GO:0005829">
    <property type="term" value="C:cytosol"/>
    <property type="evidence" value="ECO:0007669"/>
    <property type="project" value="TreeGrafter"/>
</dbReference>
<dbReference type="InterPro" id="IPR044992">
    <property type="entry name" value="ChyE-like"/>
</dbReference>
<reference evidence="2" key="1">
    <citation type="journal article" date="2014" name="Int. J. Syst. Evol. Microbiol.">
        <title>Complete genome sequence of Corynebacterium casei LMG S-19264T (=DSM 44701T), isolated from a smear-ripened cheese.</title>
        <authorList>
            <consortium name="US DOE Joint Genome Institute (JGI-PGF)"/>
            <person name="Walter F."/>
            <person name="Albersmeier A."/>
            <person name="Kalinowski J."/>
            <person name="Ruckert C."/>
        </authorList>
    </citation>
    <scope>NUCLEOTIDE SEQUENCE</scope>
    <source>
        <strain evidence="2">KCTC 22169</strain>
    </source>
</reference>
<dbReference type="PANTHER" id="PTHR42695">
    <property type="entry name" value="GLUTAMINE AMIDOTRANSFERASE YLR126C-RELATED"/>
    <property type="match status" value="1"/>
</dbReference>
<dbReference type="Gene3D" id="3.40.50.880">
    <property type="match status" value="1"/>
</dbReference>
<dbReference type="AlphaFoldDB" id="A0A918K425"/>
<comment type="caution">
    <text evidence="2">The sequence shown here is derived from an EMBL/GenBank/DDBJ whole genome shotgun (WGS) entry which is preliminary data.</text>
</comment>
<dbReference type="InterPro" id="IPR029062">
    <property type="entry name" value="Class_I_gatase-like"/>
</dbReference>
<evidence type="ECO:0000313" key="2">
    <source>
        <dbReference type="EMBL" id="GGX48367.1"/>
    </source>
</evidence>
<organism evidence="2 3">
    <name type="scientific">Saccharospirillum salsuginis</name>
    <dbReference type="NCBI Taxonomy" id="418750"/>
    <lineage>
        <taxon>Bacteria</taxon>
        <taxon>Pseudomonadati</taxon>
        <taxon>Pseudomonadota</taxon>
        <taxon>Gammaproteobacteria</taxon>
        <taxon>Oceanospirillales</taxon>
        <taxon>Saccharospirillaceae</taxon>
        <taxon>Saccharospirillum</taxon>
    </lineage>
</organism>
<sequence>MKLAILETDVLRPEHQPTFVGYGRMFLNLFEAVGVDWEMEVFPVIHDQYPLDFDRFDAFLVTGSKHDAFADDDWIVRLRDYVRTLYDHGKPMVGICFGHQLLAHALGGRAERFHQGWGLGVMSYEVLEQPAFADNDQPVSLLVSHRDQVTAIPPQARPLLTNPFCEHAAFYIPGKVLCFQGHPEFTKEYEQVLLPLRESDVPPEQMSAIRDSMEDPHEGVRIGQWMKRFLEQTVQR</sequence>
<evidence type="ECO:0000259" key="1">
    <source>
        <dbReference type="Pfam" id="PF00117"/>
    </source>
</evidence>
<proteinExistence type="predicted"/>
<dbReference type="RefSeq" id="WP_189607838.1">
    <property type="nucleotide sequence ID" value="NZ_BMXR01000003.1"/>
</dbReference>
<dbReference type="InterPro" id="IPR017926">
    <property type="entry name" value="GATASE"/>
</dbReference>
<dbReference type="CDD" id="cd01741">
    <property type="entry name" value="GATase1_1"/>
    <property type="match status" value="1"/>
</dbReference>
<dbReference type="SUPFAM" id="SSF52317">
    <property type="entry name" value="Class I glutamine amidotransferase-like"/>
    <property type="match status" value="1"/>
</dbReference>
<dbReference type="Proteomes" id="UP000626148">
    <property type="component" value="Unassembled WGS sequence"/>
</dbReference>
<dbReference type="PANTHER" id="PTHR42695:SF5">
    <property type="entry name" value="GLUTAMINE AMIDOTRANSFERASE YLR126C-RELATED"/>
    <property type="match status" value="1"/>
</dbReference>
<protein>
    <submittedName>
        <fullName evidence="2">Amidotransferase</fullName>
    </submittedName>
</protein>
<evidence type="ECO:0000313" key="3">
    <source>
        <dbReference type="Proteomes" id="UP000626148"/>
    </source>
</evidence>